<comment type="caution">
    <text evidence="5">The sequence shown here is derived from an EMBL/GenBank/DDBJ whole genome shotgun (WGS) entry which is preliminary data.</text>
</comment>
<dbReference type="SMART" id="SM00563">
    <property type="entry name" value="PlsC"/>
    <property type="match status" value="1"/>
</dbReference>
<feature type="domain" description="Phospholipid/glycerol acyltransferase" evidence="4">
    <location>
        <begin position="36"/>
        <end position="150"/>
    </location>
</feature>
<reference evidence="5" key="1">
    <citation type="submission" date="2021-01" db="EMBL/GenBank/DDBJ databases">
        <title>Whole genome shotgun sequence of Virgisporangium ochraceum NBRC 16418.</title>
        <authorList>
            <person name="Komaki H."/>
            <person name="Tamura T."/>
        </authorList>
    </citation>
    <scope>NUCLEOTIDE SEQUENCE</scope>
    <source>
        <strain evidence="5">NBRC 16418</strain>
    </source>
</reference>
<dbReference type="GO" id="GO:0003841">
    <property type="term" value="F:1-acylglycerol-3-phosphate O-acyltransferase activity"/>
    <property type="evidence" value="ECO:0007669"/>
    <property type="project" value="TreeGrafter"/>
</dbReference>
<evidence type="ECO:0000313" key="6">
    <source>
        <dbReference type="Proteomes" id="UP000635606"/>
    </source>
</evidence>
<protein>
    <submittedName>
        <fullName evidence="5">1-acyl-sn-glycerol-3-phosphate acyltransferase</fullName>
    </submittedName>
</protein>
<dbReference type="AlphaFoldDB" id="A0A8J4A6Z1"/>
<feature type="region of interest" description="Disordered" evidence="3">
    <location>
        <begin position="212"/>
        <end position="231"/>
    </location>
</feature>
<organism evidence="5 6">
    <name type="scientific">Virgisporangium ochraceum</name>
    <dbReference type="NCBI Taxonomy" id="65505"/>
    <lineage>
        <taxon>Bacteria</taxon>
        <taxon>Bacillati</taxon>
        <taxon>Actinomycetota</taxon>
        <taxon>Actinomycetes</taxon>
        <taxon>Micromonosporales</taxon>
        <taxon>Micromonosporaceae</taxon>
        <taxon>Virgisporangium</taxon>
    </lineage>
</organism>
<dbReference type="PANTHER" id="PTHR10434">
    <property type="entry name" value="1-ACYL-SN-GLYCEROL-3-PHOSPHATE ACYLTRANSFERASE"/>
    <property type="match status" value="1"/>
</dbReference>
<gene>
    <name evidence="5" type="ORF">Voc01_102400</name>
</gene>
<dbReference type="InterPro" id="IPR002123">
    <property type="entry name" value="Plipid/glycerol_acylTrfase"/>
</dbReference>
<dbReference type="CDD" id="cd07989">
    <property type="entry name" value="LPLAT_AGPAT-like"/>
    <property type="match status" value="1"/>
</dbReference>
<keyword evidence="1" id="KW-0808">Transferase</keyword>
<dbReference type="Proteomes" id="UP000635606">
    <property type="component" value="Unassembled WGS sequence"/>
</dbReference>
<name>A0A8J4A6Z1_9ACTN</name>
<evidence type="ECO:0000313" key="5">
    <source>
        <dbReference type="EMBL" id="GIJ75323.1"/>
    </source>
</evidence>
<evidence type="ECO:0000259" key="4">
    <source>
        <dbReference type="SMART" id="SM00563"/>
    </source>
</evidence>
<dbReference type="GO" id="GO:0006654">
    <property type="term" value="P:phosphatidic acid biosynthetic process"/>
    <property type="evidence" value="ECO:0007669"/>
    <property type="project" value="TreeGrafter"/>
</dbReference>
<evidence type="ECO:0000256" key="1">
    <source>
        <dbReference type="ARBA" id="ARBA00022679"/>
    </source>
</evidence>
<dbReference type="Pfam" id="PF01553">
    <property type="entry name" value="Acyltransferase"/>
    <property type="match status" value="1"/>
</dbReference>
<evidence type="ECO:0000256" key="2">
    <source>
        <dbReference type="ARBA" id="ARBA00023315"/>
    </source>
</evidence>
<dbReference type="RefSeq" id="WP_203935085.1">
    <property type="nucleotide sequence ID" value="NZ_BOPH01000153.1"/>
</dbReference>
<sequence>MSTLYSVGKVTLAPALRLLWRPKVRGLDNIPRDGGVILAANHLSVVDSIVVPIVCPRPVYYLAKNEYFQHRILGPLLTGLNNIPVNRGVGREALLAIDAAVPVLKAGKVLGIHPEGTRSPDGRLHRGRPGTAKLALDTGATIVPVGLIGTDRIQPIGARLPRPASCEVIFGEPLDLSAYERETANSKLLREITLKLMREIAKLTGQEYVARYAQRPKAERSPADGQSPKAE</sequence>
<dbReference type="GO" id="GO:0005886">
    <property type="term" value="C:plasma membrane"/>
    <property type="evidence" value="ECO:0007669"/>
    <property type="project" value="TreeGrafter"/>
</dbReference>
<dbReference type="PANTHER" id="PTHR10434:SF11">
    <property type="entry name" value="1-ACYL-SN-GLYCEROL-3-PHOSPHATE ACYLTRANSFERASE"/>
    <property type="match status" value="1"/>
</dbReference>
<dbReference type="EMBL" id="BOPH01000153">
    <property type="protein sequence ID" value="GIJ75323.1"/>
    <property type="molecule type" value="Genomic_DNA"/>
</dbReference>
<keyword evidence="2 5" id="KW-0012">Acyltransferase</keyword>
<keyword evidence="6" id="KW-1185">Reference proteome</keyword>
<accession>A0A8J4A6Z1</accession>
<proteinExistence type="predicted"/>
<dbReference type="SUPFAM" id="SSF69593">
    <property type="entry name" value="Glycerol-3-phosphate (1)-acyltransferase"/>
    <property type="match status" value="1"/>
</dbReference>
<evidence type="ECO:0000256" key="3">
    <source>
        <dbReference type="SAM" id="MobiDB-lite"/>
    </source>
</evidence>